<dbReference type="AlphaFoldDB" id="W4MF80"/>
<dbReference type="Proteomes" id="UP000019140">
    <property type="component" value="Unassembled WGS sequence"/>
</dbReference>
<dbReference type="EMBL" id="AZHX01000121">
    <property type="protein sequence ID" value="ETX08858.1"/>
    <property type="molecule type" value="Genomic_DNA"/>
</dbReference>
<dbReference type="GO" id="GO:0005829">
    <property type="term" value="C:cytosol"/>
    <property type="evidence" value="ECO:0007669"/>
    <property type="project" value="TreeGrafter"/>
</dbReference>
<gene>
    <name evidence="4" type="ORF">ETSY2_02915</name>
</gene>
<evidence type="ECO:0000313" key="4">
    <source>
        <dbReference type="EMBL" id="ETX08858.1"/>
    </source>
</evidence>
<dbReference type="PATRIC" id="fig|1429439.4.peg.495"/>
<name>W4MF80_9BACT</name>
<dbReference type="Pfam" id="PF00296">
    <property type="entry name" value="Bac_luciferase"/>
    <property type="match status" value="1"/>
</dbReference>
<dbReference type="SUPFAM" id="SSF51679">
    <property type="entry name" value="Bacterial luciferase-like"/>
    <property type="match status" value="1"/>
</dbReference>
<evidence type="ECO:0000259" key="3">
    <source>
        <dbReference type="Pfam" id="PF00296"/>
    </source>
</evidence>
<accession>W4MF80</accession>
<organism evidence="4 5">
    <name type="scientific">Candidatus Entotheonella gemina</name>
    <dbReference type="NCBI Taxonomy" id="1429439"/>
    <lineage>
        <taxon>Bacteria</taxon>
        <taxon>Pseudomonadati</taxon>
        <taxon>Nitrospinota/Tectimicrobiota group</taxon>
        <taxon>Candidatus Tectimicrobiota</taxon>
        <taxon>Candidatus Entotheonellia</taxon>
        <taxon>Candidatus Entotheonellales</taxon>
        <taxon>Candidatus Entotheonellaceae</taxon>
        <taxon>Candidatus Entotheonella</taxon>
    </lineage>
</organism>
<keyword evidence="5" id="KW-1185">Reference proteome</keyword>
<dbReference type="HOGENOM" id="CLU_027853_3_0_7"/>
<comment type="caution">
    <text evidence="4">The sequence shown here is derived from an EMBL/GenBank/DDBJ whole genome shotgun (WGS) entry which is preliminary data.</text>
</comment>
<proteinExistence type="predicted"/>
<dbReference type="GO" id="GO:0016705">
    <property type="term" value="F:oxidoreductase activity, acting on paired donors, with incorporation or reduction of molecular oxygen"/>
    <property type="evidence" value="ECO:0007669"/>
    <property type="project" value="InterPro"/>
</dbReference>
<reference evidence="4 5" key="1">
    <citation type="journal article" date="2014" name="Nature">
        <title>An environmental bacterial taxon with a large and distinct metabolic repertoire.</title>
        <authorList>
            <person name="Wilson M.C."/>
            <person name="Mori T."/>
            <person name="Ruckert C."/>
            <person name="Uria A.R."/>
            <person name="Helf M.J."/>
            <person name="Takada K."/>
            <person name="Gernert C."/>
            <person name="Steffens U.A."/>
            <person name="Heycke N."/>
            <person name="Schmitt S."/>
            <person name="Rinke C."/>
            <person name="Helfrich E.J."/>
            <person name="Brachmann A.O."/>
            <person name="Gurgui C."/>
            <person name="Wakimoto T."/>
            <person name="Kracht M."/>
            <person name="Crusemann M."/>
            <person name="Hentschel U."/>
            <person name="Abe I."/>
            <person name="Matsunaga S."/>
            <person name="Kalinowski J."/>
            <person name="Takeyama H."/>
            <person name="Piel J."/>
        </authorList>
    </citation>
    <scope>NUCLEOTIDE SEQUENCE [LARGE SCALE GENOMIC DNA]</scope>
    <source>
        <strain evidence="5">TSY2</strain>
    </source>
</reference>
<dbReference type="PANTHER" id="PTHR30137:SF8">
    <property type="entry name" value="BLR5498 PROTEIN"/>
    <property type="match status" value="1"/>
</dbReference>
<dbReference type="InterPro" id="IPR036661">
    <property type="entry name" value="Luciferase-like_sf"/>
</dbReference>
<keyword evidence="1" id="KW-0560">Oxidoreductase</keyword>
<protein>
    <recommendedName>
        <fullName evidence="3">Luciferase-like domain-containing protein</fullName>
    </recommendedName>
</protein>
<evidence type="ECO:0000256" key="1">
    <source>
        <dbReference type="ARBA" id="ARBA00023002"/>
    </source>
</evidence>
<feature type="domain" description="Luciferase-like" evidence="3">
    <location>
        <begin position="1"/>
        <end position="317"/>
    </location>
</feature>
<evidence type="ECO:0000313" key="5">
    <source>
        <dbReference type="Proteomes" id="UP000019140"/>
    </source>
</evidence>
<keyword evidence="2" id="KW-0503">Monooxygenase</keyword>
<dbReference type="PANTHER" id="PTHR30137">
    <property type="entry name" value="LUCIFERASE-LIKE MONOOXYGENASE"/>
    <property type="match status" value="1"/>
</dbReference>
<dbReference type="InterPro" id="IPR050766">
    <property type="entry name" value="Bact_Lucif_Oxidored"/>
</dbReference>
<dbReference type="InterPro" id="IPR011251">
    <property type="entry name" value="Luciferase-like_dom"/>
</dbReference>
<sequence>MQFGHFFYPMKFDDAHDDQAIDDCLYEAELAEALGLDAVWLAEHHFTGEVIYGDPLVFASALAMKTKRVLIGFGILEMSVHNPVRLAIQVALLDNLSRGRLLVGLGRGSNFNSFEYVGFGASVTESAERLREGEDLLIQAWTTDNLNYQGKFWQVAFPSIRPRPYQKPHPTLARSASTEASIVEMAKIGRIPLLRGRSTEHLGQCIQLYRETMLSSGFNEPEVEKALDQSWIWRECYLAETDQQALEEFIPAYERAYATISQYRERWNPRDISVPKQPPPLPISAYGEVPDPSTAEALVGSPQRVAEQIAHLRDVGAKNLMLTHRGLVSRQQAASSLRLLSEQVMPQFK</sequence>
<evidence type="ECO:0000256" key="2">
    <source>
        <dbReference type="ARBA" id="ARBA00023033"/>
    </source>
</evidence>
<dbReference type="Gene3D" id="3.20.20.30">
    <property type="entry name" value="Luciferase-like domain"/>
    <property type="match status" value="1"/>
</dbReference>
<dbReference type="GO" id="GO:0004497">
    <property type="term" value="F:monooxygenase activity"/>
    <property type="evidence" value="ECO:0007669"/>
    <property type="project" value="UniProtKB-KW"/>
</dbReference>